<dbReference type="InterPro" id="IPR043128">
    <property type="entry name" value="Rev_trsase/Diguanyl_cyclase"/>
</dbReference>
<evidence type="ECO:0000313" key="3">
    <source>
        <dbReference type="EMBL" id="MEB3100513.1"/>
    </source>
</evidence>
<feature type="domain" description="GGDEF" evidence="2">
    <location>
        <begin position="22"/>
        <end position="165"/>
    </location>
</feature>
<feature type="domain" description="GGDEF" evidence="2">
    <location>
        <begin position="588"/>
        <end position="738"/>
    </location>
</feature>
<dbReference type="Pfam" id="PF00990">
    <property type="entry name" value="GGDEF"/>
    <property type="match status" value="2"/>
</dbReference>
<dbReference type="Gene3D" id="3.10.580.10">
    <property type="entry name" value="CBS-domain"/>
    <property type="match status" value="1"/>
</dbReference>
<dbReference type="SUPFAM" id="SSF54631">
    <property type="entry name" value="CBS-domain pair"/>
    <property type="match status" value="1"/>
</dbReference>
<dbReference type="PROSITE" id="PS50883">
    <property type="entry name" value="EAL"/>
    <property type="match status" value="1"/>
</dbReference>
<keyword evidence="4" id="KW-1185">Reference proteome</keyword>
<feature type="domain" description="EAL" evidence="1">
    <location>
        <begin position="161"/>
        <end position="411"/>
    </location>
</feature>
<dbReference type="PANTHER" id="PTHR33121:SF76">
    <property type="entry name" value="SIGNALING PROTEIN"/>
    <property type="match status" value="1"/>
</dbReference>
<accession>A0ABU5ZDD4</accession>
<evidence type="ECO:0000259" key="1">
    <source>
        <dbReference type="PROSITE" id="PS50883"/>
    </source>
</evidence>
<gene>
    <name evidence="3" type="ORF">VF724_02420</name>
</gene>
<dbReference type="NCBIfam" id="TIGR00254">
    <property type="entry name" value="GGDEF"/>
    <property type="match status" value="1"/>
</dbReference>
<protein>
    <submittedName>
        <fullName evidence="3">EAL domain-containing protein</fullName>
    </submittedName>
</protein>
<evidence type="ECO:0000313" key="4">
    <source>
        <dbReference type="Proteomes" id="UP001310386"/>
    </source>
</evidence>
<reference evidence="3" key="1">
    <citation type="submission" date="2023-12" db="EMBL/GenBank/DDBJ databases">
        <title>Fervidustalea candida gen. nov., sp. nov., a novel member of the family Paenibacillaceae isolated from a geothermal area.</title>
        <authorList>
            <person name="Li W.-J."/>
            <person name="Jiao J.-Y."/>
            <person name="Chen Y."/>
        </authorList>
    </citation>
    <scope>NUCLEOTIDE SEQUENCE</scope>
    <source>
        <strain evidence="3">SYSU GA230002</strain>
    </source>
</reference>
<dbReference type="PANTHER" id="PTHR33121">
    <property type="entry name" value="CYCLIC DI-GMP PHOSPHODIESTERASE PDEF"/>
    <property type="match status" value="1"/>
</dbReference>
<dbReference type="InterPro" id="IPR029787">
    <property type="entry name" value="Nucleotide_cyclase"/>
</dbReference>
<dbReference type="Proteomes" id="UP001310386">
    <property type="component" value="Unassembled WGS sequence"/>
</dbReference>
<sequence length="741" mass="83672">MIRLRSFELQFMEEISNRLEKGNVGLIYLDITRFSQVGERYGRIVCEHILLTMRSIIADMIRDNPRIMFPKMVGDDIFLYVVLPSTDEAECMYDLRQIQSAIKLKVEEELRSAHPVEPEIEIQVGQAMLQDSADRELETIIYSSMKQAIRNARLHSIDREHALHNQEYMSIIQNRSIYSVYQPIISFADASVFGYEVLTRGPDGSFFHPPATLFKYAQREGSIYILERMAREKAIQGSAAIKPEQRIFINISADILHDPQFAPGNTLKLLEEHGLSPKNVVFEITERSSYDDFSSVKQILKHYRKQGYQIAIDDAGSGYSSLQAIAELQPDFIKVDRSLIHGIHQDKIKEYILETFVTFAQKMNISIIAEGIEQKEDLIKLVGMGIHYGQGFLLGMPQNRLLEEPSPETVSGVLSGTVKNAFCGDACRVGDIVVSVKTFESSTNVSEVVEFFRKNETEQGAVIIQDQVPIGLIMREKLFQKLAEQYGMVLYWHKPIQLIMDKHPLVVDESMMVENASQMAIAREIRNLYDLVIVTSKGRIKGAATVRAILECITNEKMEKARVSNPLTGLPGNMQIEKELSRRIATNESCAVIYADLDFFKWYNDRYGFQKGDGVIRYTADIIQNSVGLHGRPGDFVGHIGGDDFIIICGSERPDRICEEIIERFEQGIHSFYDDIDLITVLDRSGNPVSDHMGVTVSLSVIRCSNAGCATVESISQAAAELKKKAKLHRGSVFLEKTLDP</sequence>
<dbReference type="InterPro" id="IPR046342">
    <property type="entry name" value="CBS_dom_sf"/>
</dbReference>
<dbReference type="RefSeq" id="WP_371752619.1">
    <property type="nucleotide sequence ID" value="NZ_JAYJLD010000002.1"/>
</dbReference>
<dbReference type="InterPro" id="IPR035919">
    <property type="entry name" value="EAL_sf"/>
</dbReference>
<dbReference type="SUPFAM" id="SSF141868">
    <property type="entry name" value="EAL domain-like"/>
    <property type="match status" value="1"/>
</dbReference>
<dbReference type="InterPro" id="IPR050706">
    <property type="entry name" value="Cyclic-di-GMP_PDE-like"/>
</dbReference>
<name>A0ABU5ZDD4_9BACL</name>
<dbReference type="PROSITE" id="PS50887">
    <property type="entry name" value="GGDEF"/>
    <property type="match status" value="2"/>
</dbReference>
<proteinExistence type="predicted"/>
<evidence type="ECO:0000259" key="2">
    <source>
        <dbReference type="PROSITE" id="PS50887"/>
    </source>
</evidence>
<dbReference type="InterPro" id="IPR001633">
    <property type="entry name" value="EAL_dom"/>
</dbReference>
<dbReference type="SMART" id="SM00052">
    <property type="entry name" value="EAL"/>
    <property type="match status" value="1"/>
</dbReference>
<dbReference type="Gene3D" id="3.20.20.450">
    <property type="entry name" value="EAL domain"/>
    <property type="match status" value="1"/>
</dbReference>
<dbReference type="CDD" id="cd01949">
    <property type="entry name" value="GGDEF"/>
    <property type="match status" value="1"/>
</dbReference>
<dbReference type="Pfam" id="PF00563">
    <property type="entry name" value="EAL"/>
    <property type="match status" value="1"/>
</dbReference>
<dbReference type="SMART" id="SM00267">
    <property type="entry name" value="GGDEF"/>
    <property type="match status" value="1"/>
</dbReference>
<dbReference type="CDD" id="cd01948">
    <property type="entry name" value="EAL"/>
    <property type="match status" value="1"/>
</dbReference>
<dbReference type="SUPFAM" id="SSF55073">
    <property type="entry name" value="Nucleotide cyclase"/>
    <property type="match status" value="2"/>
</dbReference>
<dbReference type="EMBL" id="JAYJLD010000002">
    <property type="protein sequence ID" value="MEB3100513.1"/>
    <property type="molecule type" value="Genomic_DNA"/>
</dbReference>
<dbReference type="InterPro" id="IPR000160">
    <property type="entry name" value="GGDEF_dom"/>
</dbReference>
<organism evidence="3 4">
    <name type="scientific">Ferviditalea candida</name>
    <dbReference type="NCBI Taxonomy" id="3108399"/>
    <lineage>
        <taxon>Bacteria</taxon>
        <taxon>Bacillati</taxon>
        <taxon>Bacillota</taxon>
        <taxon>Bacilli</taxon>
        <taxon>Bacillales</taxon>
        <taxon>Paenibacillaceae</taxon>
        <taxon>Ferviditalea</taxon>
    </lineage>
</organism>
<dbReference type="Gene3D" id="3.30.70.270">
    <property type="match status" value="2"/>
</dbReference>
<comment type="caution">
    <text evidence="3">The sequence shown here is derived from an EMBL/GenBank/DDBJ whole genome shotgun (WGS) entry which is preliminary data.</text>
</comment>